<dbReference type="GO" id="GO:0016787">
    <property type="term" value="F:hydrolase activity"/>
    <property type="evidence" value="ECO:0007669"/>
    <property type="project" value="UniProtKB-KW"/>
</dbReference>
<dbReference type="SUPFAM" id="SSF53474">
    <property type="entry name" value="alpha/beta-Hydrolases"/>
    <property type="match status" value="1"/>
</dbReference>
<name>A0A2Z3RZK2_9MICO</name>
<dbReference type="InterPro" id="IPR022742">
    <property type="entry name" value="Hydrolase_4"/>
</dbReference>
<dbReference type="Gene3D" id="3.40.50.1820">
    <property type="entry name" value="alpha/beta hydrolase"/>
    <property type="match status" value="1"/>
</dbReference>
<dbReference type="KEGG" id="aum:AURMO_01586"/>
<dbReference type="OrthoDB" id="9801217at2"/>
<evidence type="ECO:0000259" key="1">
    <source>
        <dbReference type="Pfam" id="PF12146"/>
    </source>
</evidence>
<dbReference type="AlphaFoldDB" id="A0A2Z3RZK2"/>
<protein>
    <submittedName>
        <fullName evidence="2">Alpha/beta hydrolase family protein</fullName>
    </submittedName>
</protein>
<accession>A0A2Z3RZK2</accession>
<sequence length="342" mass="38179">MEKTVTWKEDVLGDGFVQATLELTPDSEGPVVATIVKAPAPQQPGFLDRLLGRSAQVAANTDVLYIHGWSDYFFQKNLADYWRSQGAQFYALDLRKYGRSIRPGQSEGFIENLADYDEDIEAALEVMGHGSKKSGANDKALEGRKLVVMGHSTGGLIFSLWANRYPDRADAVVLNSPWLEYQLTAAARALVAPVLRAGTKINPKSKMPSIDFGFYSRTVDKNKDGEWEFNYDWRPEHGFPVRPAWLNAILTGHAQVAAGLDIPVPVFTWLSTRSLLVPRWSPDMMKADVAIDVNIVAARVHQLGKLVTLSRIENAMHDVVLSARPVRNHAFDELTRWLKAYL</sequence>
<keyword evidence="3" id="KW-1185">Reference proteome</keyword>
<dbReference type="EMBL" id="CP023994">
    <property type="protein sequence ID" value="AWR22169.1"/>
    <property type="molecule type" value="Genomic_DNA"/>
</dbReference>
<evidence type="ECO:0000313" key="2">
    <source>
        <dbReference type="EMBL" id="AWR22169.1"/>
    </source>
</evidence>
<proteinExistence type="predicted"/>
<dbReference type="Pfam" id="PF12146">
    <property type="entry name" value="Hydrolase_4"/>
    <property type="match status" value="1"/>
</dbReference>
<keyword evidence="2" id="KW-0378">Hydrolase</keyword>
<reference evidence="2 3" key="1">
    <citation type="submission" date="2017-10" db="EMBL/GenBank/DDBJ databases">
        <title>Genome of an Actinobacterium that displays light-enhanced growth.</title>
        <authorList>
            <person name="Maresca J.A."/>
            <person name="Hempel P."/>
            <person name="Shevchenko O."/>
            <person name="Miller K.J."/>
            <person name="Hahn M.W."/>
        </authorList>
    </citation>
    <scope>NUCLEOTIDE SEQUENCE [LARGE SCALE GENOMIC DNA]</scope>
    <source>
        <strain evidence="2 3">MWH-Mo1</strain>
    </source>
</reference>
<feature type="domain" description="Serine aminopeptidase S33" evidence="1">
    <location>
        <begin position="63"/>
        <end position="223"/>
    </location>
</feature>
<evidence type="ECO:0000313" key="3">
    <source>
        <dbReference type="Proteomes" id="UP000246894"/>
    </source>
</evidence>
<dbReference type="Proteomes" id="UP000246894">
    <property type="component" value="Chromosome"/>
</dbReference>
<organism evidence="2 3">
    <name type="scientific">Aurantimicrobium photophilum</name>
    <dbReference type="NCBI Taxonomy" id="1987356"/>
    <lineage>
        <taxon>Bacteria</taxon>
        <taxon>Bacillati</taxon>
        <taxon>Actinomycetota</taxon>
        <taxon>Actinomycetes</taxon>
        <taxon>Micrococcales</taxon>
        <taxon>Microbacteriaceae</taxon>
        <taxon>Aurantimicrobium</taxon>
    </lineage>
</organism>
<gene>
    <name evidence="2" type="ORF">AURMO_01586</name>
</gene>
<dbReference type="RefSeq" id="WP_110234629.1">
    <property type="nucleotide sequence ID" value="NZ_CP023994.1"/>
</dbReference>
<dbReference type="InterPro" id="IPR029058">
    <property type="entry name" value="AB_hydrolase_fold"/>
</dbReference>